<evidence type="ECO:0000256" key="3">
    <source>
        <dbReference type="ARBA" id="ARBA00012438"/>
    </source>
</evidence>
<dbReference type="AlphaFoldDB" id="A0A1T4K9A1"/>
<dbReference type="CDD" id="cd00082">
    <property type="entry name" value="HisKA"/>
    <property type="match status" value="1"/>
</dbReference>
<dbReference type="FunFam" id="1.10.287.130:FF:000001">
    <property type="entry name" value="Two-component sensor histidine kinase"/>
    <property type="match status" value="1"/>
</dbReference>
<dbReference type="EC" id="2.7.13.3" evidence="3"/>
<dbReference type="SUPFAM" id="SSF55874">
    <property type="entry name" value="ATPase domain of HSP90 chaperone/DNA topoisomerase II/histidine kinase"/>
    <property type="match status" value="1"/>
</dbReference>
<evidence type="ECO:0000313" key="16">
    <source>
        <dbReference type="EMBL" id="SJZ39020.1"/>
    </source>
</evidence>
<keyword evidence="11 14" id="KW-1133">Transmembrane helix</keyword>
<keyword evidence="12" id="KW-0902">Two-component regulatory system</keyword>
<dbReference type="EMBL" id="FUWW01000003">
    <property type="protein sequence ID" value="SJZ39020.1"/>
    <property type="molecule type" value="Genomic_DNA"/>
</dbReference>
<feature type="transmembrane region" description="Helical" evidence="14">
    <location>
        <begin position="308"/>
        <end position="330"/>
    </location>
</feature>
<name>A0A1T4K9A1_9FIRM</name>
<evidence type="ECO:0000256" key="8">
    <source>
        <dbReference type="ARBA" id="ARBA00022741"/>
    </source>
</evidence>
<dbReference type="InterPro" id="IPR003594">
    <property type="entry name" value="HATPase_dom"/>
</dbReference>
<dbReference type="SMART" id="SM00387">
    <property type="entry name" value="HATPase_c"/>
    <property type="match status" value="1"/>
</dbReference>
<keyword evidence="4" id="KW-1003">Cell membrane</keyword>
<feature type="transmembrane region" description="Helical" evidence="14">
    <location>
        <begin position="15"/>
        <end position="36"/>
    </location>
</feature>
<comment type="subcellular location">
    <subcellularLocation>
        <location evidence="2">Cell membrane</location>
        <topology evidence="2">Multi-pass membrane protein</topology>
    </subcellularLocation>
</comment>
<evidence type="ECO:0000256" key="14">
    <source>
        <dbReference type="SAM" id="Phobius"/>
    </source>
</evidence>
<evidence type="ECO:0000256" key="5">
    <source>
        <dbReference type="ARBA" id="ARBA00022553"/>
    </source>
</evidence>
<reference evidence="16 17" key="1">
    <citation type="submission" date="2017-02" db="EMBL/GenBank/DDBJ databases">
        <authorList>
            <person name="Peterson S.W."/>
        </authorList>
    </citation>
    <scope>NUCLEOTIDE SEQUENCE [LARGE SCALE GENOMIC DNA]</scope>
    <source>
        <strain evidence="16 17">ATCC 51222</strain>
    </source>
</reference>
<gene>
    <name evidence="16" type="ORF">SAMN02745114_00348</name>
</gene>
<keyword evidence="6" id="KW-0808">Transferase</keyword>
<dbReference type="SUPFAM" id="SSF47384">
    <property type="entry name" value="Homodimeric domain of signal transducing histidine kinase"/>
    <property type="match status" value="1"/>
</dbReference>
<evidence type="ECO:0000256" key="10">
    <source>
        <dbReference type="ARBA" id="ARBA00022840"/>
    </source>
</evidence>
<comment type="catalytic activity">
    <reaction evidence="1">
        <text>ATP + protein L-histidine = ADP + protein N-phospho-L-histidine.</text>
        <dbReference type="EC" id="2.7.13.3"/>
    </reaction>
</comment>
<keyword evidence="13 14" id="KW-0472">Membrane</keyword>
<keyword evidence="7 14" id="KW-0812">Transmembrane</keyword>
<keyword evidence="17" id="KW-1185">Reference proteome</keyword>
<evidence type="ECO:0000256" key="1">
    <source>
        <dbReference type="ARBA" id="ARBA00000085"/>
    </source>
</evidence>
<dbReference type="InterPro" id="IPR005467">
    <property type="entry name" value="His_kinase_dom"/>
</dbReference>
<keyword evidence="5" id="KW-0597">Phosphoprotein</keyword>
<feature type="transmembrane region" description="Helical" evidence="14">
    <location>
        <begin position="434"/>
        <end position="452"/>
    </location>
</feature>
<keyword evidence="9 16" id="KW-0418">Kinase</keyword>
<dbReference type="InterPro" id="IPR003661">
    <property type="entry name" value="HisK_dim/P_dom"/>
</dbReference>
<protein>
    <recommendedName>
        <fullName evidence="3">histidine kinase</fullName>
        <ecNumber evidence="3">2.7.13.3</ecNumber>
    </recommendedName>
</protein>
<organism evidence="16 17">
    <name type="scientific">Eubacterium coprostanoligenes</name>
    <dbReference type="NCBI Taxonomy" id="290054"/>
    <lineage>
        <taxon>Bacteria</taxon>
        <taxon>Bacillati</taxon>
        <taxon>Bacillota</taxon>
        <taxon>Clostridia</taxon>
        <taxon>Eubacteriales</taxon>
        <taxon>Eubacteriaceae</taxon>
        <taxon>Eubacterium</taxon>
    </lineage>
</organism>
<proteinExistence type="predicted"/>
<evidence type="ECO:0000256" key="12">
    <source>
        <dbReference type="ARBA" id="ARBA00023012"/>
    </source>
</evidence>
<evidence type="ECO:0000256" key="9">
    <source>
        <dbReference type="ARBA" id="ARBA00022777"/>
    </source>
</evidence>
<feature type="transmembrane region" description="Helical" evidence="14">
    <location>
        <begin position="499"/>
        <end position="523"/>
    </location>
</feature>
<dbReference type="GO" id="GO:0005886">
    <property type="term" value="C:plasma membrane"/>
    <property type="evidence" value="ECO:0007669"/>
    <property type="project" value="UniProtKB-SubCell"/>
</dbReference>
<sequence length="799" mass="91428">MDLDTKLKNIKIQKASRVISFLLALIFIVVGMLNGIEVVKSAYIFGIDDCLRNDLTVYDTNGFENDFKTDVNSVLAWSNRNYMQKQVEKKKTEFIDGMLSKYLESKSFYDANSQALQKSYNDEYYDEDDESDVDYDDALSLYNIQHEYDEFGNDVFYFEKQYSGELSAGRYLWFTCSVPFSYSSEQAQKYLEKKFDNEVTKNLGPYLTQTEVSDALQFYIESKDGIVYTNVDDVNAFKKNATADKGFWLGEDNLGRNRFYSLCNYDDFYTNNTKQAYFQIDMSKAKDDYYSEIQENFDKVNHNPMKNFAVSVACIILLLLLLVWNCVLAGRKGSEYKTFKIDKVPNDLHFLVSGGLVTGGFFLLVNSLYFYARSLFSEADIYSTLADMVAVVINSNMFMPLVCALAFAIFLVMSEWLTSVARQVKAHSGFFKNTLVYMLIKCLVWLFKTVVAKPAKKGIAFLKYRPDVFKKQLMAYLIGYGVVNLLLMFFVWFCDEGGVRWLLCLVWFGMNVASLVFIVKYVMDLDEIIKAFNERRPPRVNYQKLPQSLKMLVDAQKYTAEELNRAVDKAVRDERMRSELITNVSHDLKTPLTSIITYVDLLKHCDIKDEKAQEYIGVLDEKGGRLKRLIDDLVEASKITSGVVKLNLVQLDLGELATQAVVEHQQEFADNGLELIFKGDKKSLSAIADGQKTYRVIENLLSNARKYSAKGSRVYADVYEQNNTAVFEIKNVSAQPLDISADELKERFVRGDKSRNEEGNGLGLSIADNLCRAMHGRMEIHIDGDLFKVKVVLPRQQGK</sequence>
<keyword evidence="10" id="KW-0067">ATP-binding</keyword>
<feature type="domain" description="Histidine kinase" evidence="15">
    <location>
        <begin position="583"/>
        <end position="797"/>
    </location>
</feature>
<dbReference type="InterPro" id="IPR036097">
    <property type="entry name" value="HisK_dim/P_sf"/>
</dbReference>
<dbReference type="GO" id="GO:0005524">
    <property type="term" value="F:ATP binding"/>
    <property type="evidence" value="ECO:0007669"/>
    <property type="project" value="UniProtKB-KW"/>
</dbReference>
<evidence type="ECO:0000313" key="17">
    <source>
        <dbReference type="Proteomes" id="UP000190657"/>
    </source>
</evidence>
<dbReference type="Proteomes" id="UP000190657">
    <property type="component" value="Unassembled WGS sequence"/>
</dbReference>
<evidence type="ECO:0000256" key="2">
    <source>
        <dbReference type="ARBA" id="ARBA00004651"/>
    </source>
</evidence>
<dbReference type="Pfam" id="PF00512">
    <property type="entry name" value="HisKA"/>
    <property type="match status" value="1"/>
</dbReference>
<keyword evidence="8" id="KW-0547">Nucleotide-binding</keyword>
<feature type="transmembrane region" description="Helical" evidence="14">
    <location>
        <begin position="384"/>
        <end position="414"/>
    </location>
</feature>
<evidence type="ECO:0000259" key="15">
    <source>
        <dbReference type="PROSITE" id="PS50109"/>
    </source>
</evidence>
<dbReference type="PANTHER" id="PTHR45528:SF1">
    <property type="entry name" value="SENSOR HISTIDINE KINASE CPXA"/>
    <property type="match status" value="1"/>
</dbReference>
<feature type="transmembrane region" description="Helical" evidence="14">
    <location>
        <begin position="350"/>
        <end position="372"/>
    </location>
</feature>
<evidence type="ECO:0000256" key="13">
    <source>
        <dbReference type="ARBA" id="ARBA00023136"/>
    </source>
</evidence>
<dbReference type="InterPro" id="IPR036890">
    <property type="entry name" value="HATPase_C_sf"/>
</dbReference>
<dbReference type="STRING" id="290054.SAMN02745114_00348"/>
<evidence type="ECO:0000256" key="7">
    <source>
        <dbReference type="ARBA" id="ARBA00022692"/>
    </source>
</evidence>
<evidence type="ECO:0000256" key="4">
    <source>
        <dbReference type="ARBA" id="ARBA00022475"/>
    </source>
</evidence>
<feature type="transmembrane region" description="Helical" evidence="14">
    <location>
        <begin position="473"/>
        <end position="493"/>
    </location>
</feature>
<dbReference type="PROSITE" id="PS50109">
    <property type="entry name" value="HIS_KIN"/>
    <property type="match status" value="1"/>
</dbReference>
<evidence type="ECO:0000256" key="6">
    <source>
        <dbReference type="ARBA" id="ARBA00022679"/>
    </source>
</evidence>
<dbReference type="Pfam" id="PF02518">
    <property type="entry name" value="HATPase_c"/>
    <property type="match status" value="1"/>
</dbReference>
<dbReference type="GO" id="GO:0000155">
    <property type="term" value="F:phosphorelay sensor kinase activity"/>
    <property type="evidence" value="ECO:0007669"/>
    <property type="project" value="InterPro"/>
</dbReference>
<dbReference type="Gene3D" id="1.10.287.130">
    <property type="match status" value="1"/>
</dbReference>
<dbReference type="SMART" id="SM00388">
    <property type="entry name" value="HisKA"/>
    <property type="match status" value="1"/>
</dbReference>
<dbReference type="PANTHER" id="PTHR45528">
    <property type="entry name" value="SENSOR HISTIDINE KINASE CPXA"/>
    <property type="match status" value="1"/>
</dbReference>
<accession>A0A1T4K9A1</accession>
<dbReference type="InterPro" id="IPR050398">
    <property type="entry name" value="HssS/ArlS-like"/>
</dbReference>
<evidence type="ECO:0000256" key="11">
    <source>
        <dbReference type="ARBA" id="ARBA00022989"/>
    </source>
</evidence>
<dbReference type="Gene3D" id="3.30.565.10">
    <property type="entry name" value="Histidine kinase-like ATPase, C-terminal domain"/>
    <property type="match status" value="1"/>
</dbReference>